<dbReference type="AlphaFoldDB" id="A0A397ANT4"/>
<keyword evidence="4" id="KW-0119">Carbohydrate metabolism</keyword>
<evidence type="ECO:0000256" key="5">
    <source>
        <dbReference type="ARBA" id="ARBA00023295"/>
    </source>
</evidence>
<dbReference type="GO" id="GO:0004553">
    <property type="term" value="F:hydrolase activity, hydrolyzing O-glycosyl compounds"/>
    <property type="evidence" value="ECO:0007669"/>
    <property type="project" value="InterPro"/>
</dbReference>
<evidence type="ECO:0000256" key="4">
    <source>
        <dbReference type="ARBA" id="ARBA00023277"/>
    </source>
</evidence>
<keyword evidence="9" id="KW-0812">Transmembrane</keyword>
<dbReference type="InterPro" id="IPR001547">
    <property type="entry name" value="Glyco_hydro_5"/>
</dbReference>
<dbReference type="GO" id="GO:0030245">
    <property type="term" value="P:cellulose catabolic process"/>
    <property type="evidence" value="ECO:0007669"/>
    <property type="project" value="UniProtKB-KW"/>
</dbReference>
<evidence type="ECO:0000313" key="11">
    <source>
        <dbReference type="EMBL" id="RHY07307.1"/>
    </source>
</evidence>
<comment type="caution">
    <text evidence="11">The sequence shown here is derived from an EMBL/GenBank/DDBJ whole genome shotgun (WGS) entry which is preliminary data.</text>
</comment>
<dbReference type="PANTHER" id="PTHR35923:SF2">
    <property type="entry name" value="ENDOGLUCANASE"/>
    <property type="match status" value="1"/>
</dbReference>
<evidence type="ECO:0000259" key="10">
    <source>
        <dbReference type="Pfam" id="PF00150"/>
    </source>
</evidence>
<protein>
    <recommendedName>
        <fullName evidence="10">Glycoside hydrolase family 5 domain-containing protein</fullName>
    </recommendedName>
</protein>
<feature type="domain" description="Glycoside hydrolase family 5" evidence="10">
    <location>
        <begin position="221"/>
        <end position="552"/>
    </location>
</feature>
<accession>A0A397ANT4</accession>
<evidence type="ECO:0000256" key="2">
    <source>
        <dbReference type="ARBA" id="ARBA00022801"/>
    </source>
</evidence>
<keyword evidence="2 7" id="KW-0378">Hydrolase</keyword>
<dbReference type="PANTHER" id="PTHR35923">
    <property type="entry name" value="MAJOR EXTRACELLULAR ENDOGLUCANASE"/>
    <property type="match status" value="1"/>
</dbReference>
<name>A0A397ANT4_APHAT</name>
<feature type="transmembrane region" description="Helical" evidence="9">
    <location>
        <begin position="109"/>
        <end position="132"/>
    </location>
</feature>
<keyword evidence="5 7" id="KW-0326">Glycosidase</keyword>
<evidence type="ECO:0000256" key="6">
    <source>
        <dbReference type="ARBA" id="ARBA00023326"/>
    </source>
</evidence>
<gene>
    <name evidence="11" type="ORF">DYB36_008121</name>
</gene>
<keyword evidence="9" id="KW-0472">Membrane</keyword>
<keyword evidence="3" id="KW-0136">Cellulose degradation</keyword>
<dbReference type="EMBL" id="QUSZ01006005">
    <property type="protein sequence ID" value="RHY07307.1"/>
    <property type="molecule type" value="Genomic_DNA"/>
</dbReference>
<dbReference type="Gene3D" id="3.20.20.80">
    <property type="entry name" value="Glycosidases"/>
    <property type="match status" value="1"/>
</dbReference>
<evidence type="ECO:0000313" key="12">
    <source>
        <dbReference type="Proteomes" id="UP000265427"/>
    </source>
</evidence>
<evidence type="ECO:0000256" key="8">
    <source>
        <dbReference type="SAM" id="MobiDB-lite"/>
    </source>
</evidence>
<reference evidence="11 12" key="1">
    <citation type="submission" date="2018-08" db="EMBL/GenBank/DDBJ databases">
        <title>Aphanomyces genome sequencing and annotation.</title>
        <authorList>
            <person name="Minardi D."/>
            <person name="Oidtmann B."/>
            <person name="Van Der Giezen M."/>
            <person name="Studholme D.J."/>
        </authorList>
    </citation>
    <scope>NUCLEOTIDE SEQUENCE [LARGE SCALE GENOMIC DNA]</scope>
    <source>
        <strain evidence="11 12">Kv</strain>
    </source>
</reference>
<dbReference type="InterPro" id="IPR017853">
    <property type="entry name" value="GH"/>
</dbReference>
<dbReference type="Pfam" id="PF00150">
    <property type="entry name" value="Cellulase"/>
    <property type="match status" value="1"/>
</dbReference>
<feature type="region of interest" description="Disordered" evidence="8">
    <location>
        <begin position="51"/>
        <end position="71"/>
    </location>
</feature>
<dbReference type="Proteomes" id="UP000265427">
    <property type="component" value="Unassembled WGS sequence"/>
</dbReference>
<comment type="similarity">
    <text evidence="1 7">Belongs to the glycosyl hydrolase 5 (cellulase A) family.</text>
</comment>
<keyword evidence="6" id="KW-0624">Polysaccharide degradation</keyword>
<keyword evidence="9" id="KW-1133">Transmembrane helix</keyword>
<dbReference type="VEuPathDB" id="FungiDB:H257_10130"/>
<dbReference type="SUPFAM" id="SSF51445">
    <property type="entry name" value="(Trans)glycosidases"/>
    <property type="match status" value="1"/>
</dbReference>
<organism evidence="11 12">
    <name type="scientific">Aphanomyces astaci</name>
    <name type="common">Crayfish plague agent</name>
    <dbReference type="NCBI Taxonomy" id="112090"/>
    <lineage>
        <taxon>Eukaryota</taxon>
        <taxon>Sar</taxon>
        <taxon>Stramenopiles</taxon>
        <taxon>Oomycota</taxon>
        <taxon>Saprolegniomycetes</taxon>
        <taxon>Saprolegniales</taxon>
        <taxon>Verrucalvaceae</taxon>
        <taxon>Aphanomyces</taxon>
    </lineage>
</organism>
<evidence type="ECO:0000256" key="1">
    <source>
        <dbReference type="ARBA" id="ARBA00005641"/>
    </source>
</evidence>
<evidence type="ECO:0000256" key="9">
    <source>
        <dbReference type="SAM" id="Phobius"/>
    </source>
</evidence>
<evidence type="ECO:0000256" key="3">
    <source>
        <dbReference type="ARBA" id="ARBA00023001"/>
    </source>
</evidence>
<proteinExistence type="inferred from homology"/>
<sequence length="644" mass="69675">MLALGASADSNESFLARGGSSFDDPNVWRDAAMEHSFNTYIVGGTAAVPDPSVAGPSGMSPSSQLPRGSITERRSFVEVRQSLAGRPDIRIGKFEDGDRLTKTSGRKRVWPGWLLLFLMVAGSLFGITWFSIKLYKAAQKQQEKAEFILNRTPRPITPAKICEQPDFINDKGVIYATYKSAPPQKIVITGINWSGMENSEGVPHGLAFGQAALVRLFRLWRQDDIVERMAKQGMTAVRLPLNVLMINSNAAPNVKDFVDPVVNPELVVSDYMTMIKKIVQGLAKKGVSVLLDIHKLDPAVEGKTEGLWYSATVPASAINQAIQTLATDLCNSNYYNVLGVDLKNEPHDGCWPGGAADVSCPDAKNWPKAAAKLADTMLAACPKWMAFVEGLASATLTNHGFVTKAGPNTTLYYQEWWGAALQNVTKYPVPVAPAHKNKLVYVPHFYSPSVYPAPYYFASFASAGGGAVVEEWPATADGNASLKANVYRALDLAFGNAVKNIESPVMFGEFGGIYGAKDLFPLKTSSRAIELFIQYSADRNMSGGFAWSLNPDSVYQFNGDTSKAGEFNYGLYENDPVRPWSAYNQDYSDALLKFKGTGTIDCVKIDAAGNDTTTTTTTTAGPAVVVPTSTTAPVSTTVVTTKKP</sequence>
<evidence type="ECO:0000256" key="7">
    <source>
        <dbReference type="RuleBase" id="RU361153"/>
    </source>
</evidence>